<sequence>MDCKQQNQETRTTLAGIGNGVAGWIVNLFTIRGHSLPDSHSRNLQQISQGLILPLPQVSTVVPESRLTVVVRHPVDSVVAASLARRFGRESGLSAASSAEVALVVSELATNLVRHTRQGGTVELWREDAWLCIRVLDRGPGMTQPERLFVGREGRPGPLPGESLGEGGAAVRRLTDEVRVSNREGGGLEVFARKRMTREARRTW</sequence>
<keyword evidence="3" id="KW-0067">ATP-binding</keyword>
<keyword evidence="1" id="KW-0418">Kinase</keyword>
<evidence type="ECO:0000256" key="1">
    <source>
        <dbReference type="ARBA" id="ARBA00022527"/>
    </source>
</evidence>
<protein>
    <submittedName>
        <fullName evidence="3">ATP-binding protein</fullName>
    </submittedName>
</protein>
<dbReference type="Proteomes" id="UP000663090">
    <property type="component" value="Chromosome"/>
</dbReference>
<dbReference type="Gene3D" id="3.30.565.10">
    <property type="entry name" value="Histidine kinase-like ATPase, C-terminal domain"/>
    <property type="match status" value="1"/>
</dbReference>
<accession>A0ABX7NCE8</accession>
<evidence type="ECO:0000259" key="2">
    <source>
        <dbReference type="Pfam" id="PF13581"/>
    </source>
</evidence>
<dbReference type="SUPFAM" id="SSF55874">
    <property type="entry name" value="ATPase domain of HSP90 chaperone/DNA topoisomerase II/histidine kinase"/>
    <property type="match status" value="1"/>
</dbReference>
<dbReference type="InterPro" id="IPR036890">
    <property type="entry name" value="HATPase_C_sf"/>
</dbReference>
<dbReference type="GO" id="GO:0005524">
    <property type="term" value="F:ATP binding"/>
    <property type="evidence" value="ECO:0007669"/>
    <property type="project" value="UniProtKB-KW"/>
</dbReference>
<dbReference type="InterPro" id="IPR003594">
    <property type="entry name" value="HATPase_dom"/>
</dbReference>
<dbReference type="InterPro" id="IPR050267">
    <property type="entry name" value="Anti-sigma-factor_SerPK"/>
</dbReference>
<keyword evidence="1" id="KW-0723">Serine/threonine-protein kinase</keyword>
<proteinExistence type="predicted"/>
<keyword evidence="3" id="KW-0547">Nucleotide-binding</keyword>
<dbReference type="PANTHER" id="PTHR35526">
    <property type="entry name" value="ANTI-SIGMA-F FACTOR RSBW-RELATED"/>
    <property type="match status" value="1"/>
</dbReference>
<feature type="domain" description="Histidine kinase/HSP90-like ATPase" evidence="2">
    <location>
        <begin position="80"/>
        <end position="191"/>
    </location>
</feature>
<dbReference type="PANTHER" id="PTHR35526:SF3">
    <property type="entry name" value="ANTI-SIGMA-F FACTOR RSBW"/>
    <property type="match status" value="1"/>
</dbReference>
<organism evidence="3 4">
    <name type="scientific">Myxococcus landrumensis</name>
    <dbReference type="NCBI Taxonomy" id="2813577"/>
    <lineage>
        <taxon>Bacteria</taxon>
        <taxon>Pseudomonadati</taxon>
        <taxon>Myxococcota</taxon>
        <taxon>Myxococcia</taxon>
        <taxon>Myxococcales</taxon>
        <taxon>Cystobacterineae</taxon>
        <taxon>Myxococcaceae</taxon>
        <taxon>Myxococcus</taxon>
    </lineage>
</organism>
<dbReference type="Pfam" id="PF13581">
    <property type="entry name" value="HATPase_c_2"/>
    <property type="match status" value="1"/>
</dbReference>
<reference evidence="3 4" key="1">
    <citation type="submission" date="2021-02" db="EMBL/GenBank/DDBJ databases">
        <title>De Novo genome assembly of isolated myxobacteria.</title>
        <authorList>
            <person name="Stevens D.C."/>
        </authorList>
    </citation>
    <scope>NUCLEOTIDE SEQUENCE [LARGE SCALE GENOMIC DNA]</scope>
    <source>
        <strain evidence="3 4">SCHIC003</strain>
    </source>
</reference>
<evidence type="ECO:0000313" key="4">
    <source>
        <dbReference type="Proteomes" id="UP000663090"/>
    </source>
</evidence>
<gene>
    <name evidence="3" type="ORF">JY572_10655</name>
</gene>
<name>A0ABX7NCE8_9BACT</name>
<keyword evidence="4" id="KW-1185">Reference proteome</keyword>
<evidence type="ECO:0000313" key="3">
    <source>
        <dbReference type="EMBL" id="QSQ16469.1"/>
    </source>
</evidence>
<keyword evidence="1" id="KW-0808">Transferase</keyword>
<dbReference type="EMBL" id="CP071091">
    <property type="protein sequence ID" value="QSQ16469.1"/>
    <property type="molecule type" value="Genomic_DNA"/>
</dbReference>